<keyword evidence="2 5" id="KW-0812">Transmembrane</keyword>
<dbReference type="Pfam" id="PF01957">
    <property type="entry name" value="NfeD"/>
    <property type="match status" value="1"/>
</dbReference>
<dbReference type="GO" id="GO:0005886">
    <property type="term" value="C:plasma membrane"/>
    <property type="evidence" value="ECO:0007669"/>
    <property type="project" value="TreeGrafter"/>
</dbReference>
<gene>
    <name evidence="7" type="ORF">EM6_3007</name>
</gene>
<dbReference type="Proteomes" id="UP000278756">
    <property type="component" value="Chromosome 2"/>
</dbReference>
<sequence>MLEFLLAEPQGRQLFWAWLIIGGSLLAFEIVIGTQWLLWPAAAAVIVAVVTLTGAPANLLVQIVIFCVLTLIMTLLSRRFLKPPLAEGADINDPHHRLIGQEATVIDAFDDLEGQRVNGRVIFDGVEWPAQSERTDAPIALSEKVRILAVSEGKLIVTRV</sequence>
<dbReference type="InterPro" id="IPR012340">
    <property type="entry name" value="NA-bd_OB-fold"/>
</dbReference>
<dbReference type="OrthoDB" id="7204091at2"/>
<dbReference type="RefSeq" id="WP_126423961.1">
    <property type="nucleotide sequence ID" value="NZ_AP018828.1"/>
</dbReference>
<dbReference type="PANTHER" id="PTHR33507">
    <property type="entry name" value="INNER MEMBRANE PROTEIN YBBJ"/>
    <property type="match status" value="1"/>
</dbReference>
<evidence type="ECO:0000259" key="6">
    <source>
        <dbReference type="Pfam" id="PF01957"/>
    </source>
</evidence>
<reference evidence="8" key="2">
    <citation type="journal article" date="2017" name="Plant Physiol. Biochem.">
        <title>Differential oxidative and antioxidative response of duckweed Lemna minor toward plant growth promoting/inhibiting bacteria.</title>
        <authorList>
            <person name="Ishizawa H."/>
            <person name="Kuroda M."/>
            <person name="Morikawa M."/>
            <person name="Ike M."/>
        </authorList>
    </citation>
    <scope>NUCLEOTIDE SEQUENCE [LARGE SCALE GENOMIC DNA]</scope>
    <source>
        <strain evidence="8">M6</strain>
    </source>
</reference>
<evidence type="ECO:0000256" key="4">
    <source>
        <dbReference type="ARBA" id="ARBA00023136"/>
    </source>
</evidence>
<dbReference type="EMBL" id="AP018828">
    <property type="protein sequence ID" value="BBF82370.1"/>
    <property type="molecule type" value="Genomic_DNA"/>
</dbReference>
<dbReference type="GO" id="GO:0008233">
    <property type="term" value="F:peptidase activity"/>
    <property type="evidence" value="ECO:0007669"/>
    <property type="project" value="UniProtKB-KW"/>
</dbReference>
<dbReference type="Gene3D" id="2.40.50.140">
    <property type="entry name" value="Nucleic acid-binding proteins"/>
    <property type="match status" value="1"/>
</dbReference>
<name>A0A3G9G4X2_9CAUL</name>
<evidence type="ECO:0000256" key="1">
    <source>
        <dbReference type="ARBA" id="ARBA00004141"/>
    </source>
</evidence>
<evidence type="ECO:0000313" key="7">
    <source>
        <dbReference type="EMBL" id="BBF82370.1"/>
    </source>
</evidence>
<proteinExistence type="predicted"/>
<evidence type="ECO:0000313" key="8">
    <source>
        <dbReference type="Proteomes" id="UP000278756"/>
    </source>
</evidence>
<reference evidence="8" key="1">
    <citation type="journal article" date="2017" name="Biotechnol. Biofuels">
        <title>Evaluation of environmental bacterial communities as a factor affecting the growth of duckweed Lemna minor.</title>
        <authorList>
            <person name="Ishizawa H."/>
            <person name="Kuroda M."/>
            <person name="Morikawa M."/>
            <person name="Ike M."/>
        </authorList>
    </citation>
    <scope>NUCLEOTIDE SEQUENCE [LARGE SCALE GENOMIC DNA]</scope>
    <source>
        <strain evidence="8">M6</strain>
    </source>
</reference>
<evidence type="ECO:0000256" key="5">
    <source>
        <dbReference type="SAM" id="Phobius"/>
    </source>
</evidence>
<comment type="subcellular location">
    <subcellularLocation>
        <location evidence="1">Membrane</location>
        <topology evidence="1">Multi-pass membrane protein</topology>
    </subcellularLocation>
</comment>
<dbReference type="AlphaFoldDB" id="A0A3G9G4X2"/>
<dbReference type="InterPro" id="IPR052165">
    <property type="entry name" value="Membrane_assoc_protease"/>
</dbReference>
<evidence type="ECO:0000256" key="2">
    <source>
        <dbReference type="ARBA" id="ARBA00022692"/>
    </source>
</evidence>
<dbReference type="PANTHER" id="PTHR33507:SF3">
    <property type="entry name" value="INNER MEMBRANE PROTEIN YBBJ"/>
    <property type="match status" value="1"/>
</dbReference>
<keyword evidence="7" id="KW-0645">Protease</keyword>
<keyword evidence="4 5" id="KW-0472">Membrane</keyword>
<dbReference type="GO" id="GO:0006508">
    <property type="term" value="P:proteolysis"/>
    <property type="evidence" value="ECO:0007669"/>
    <property type="project" value="UniProtKB-KW"/>
</dbReference>
<keyword evidence="3 5" id="KW-1133">Transmembrane helix</keyword>
<dbReference type="InterPro" id="IPR002810">
    <property type="entry name" value="NfeD-like_C"/>
</dbReference>
<evidence type="ECO:0000256" key="3">
    <source>
        <dbReference type="ARBA" id="ARBA00022989"/>
    </source>
</evidence>
<keyword evidence="7" id="KW-0378">Hydrolase</keyword>
<feature type="transmembrane region" description="Helical" evidence="5">
    <location>
        <begin position="15"/>
        <end position="32"/>
    </location>
</feature>
<organism evidence="7 8">
    <name type="scientific">Asticcacaulis excentricus</name>
    <dbReference type="NCBI Taxonomy" id="78587"/>
    <lineage>
        <taxon>Bacteria</taxon>
        <taxon>Pseudomonadati</taxon>
        <taxon>Pseudomonadota</taxon>
        <taxon>Alphaproteobacteria</taxon>
        <taxon>Caulobacterales</taxon>
        <taxon>Caulobacteraceae</taxon>
        <taxon>Asticcacaulis</taxon>
    </lineage>
</organism>
<accession>A0A3G9G4X2</accession>
<protein>
    <submittedName>
        <fullName evidence="7">Putative activity regulator of membrane protease YbbK</fullName>
    </submittedName>
</protein>
<feature type="domain" description="NfeD-like C-terminal" evidence="6">
    <location>
        <begin position="96"/>
        <end position="159"/>
    </location>
</feature>